<dbReference type="AlphaFoldDB" id="A0AAW0L5N8"/>
<dbReference type="SUPFAM" id="SSF53756">
    <property type="entry name" value="UDP-Glycosyltransferase/glycogen phosphorylase"/>
    <property type="match status" value="1"/>
</dbReference>
<proteinExistence type="predicted"/>
<keyword evidence="3" id="KW-1185">Reference proteome</keyword>
<dbReference type="EMBL" id="PKMF04000151">
    <property type="protein sequence ID" value="KAK7846742.1"/>
    <property type="molecule type" value="Genomic_DNA"/>
</dbReference>
<feature type="coiled-coil region" evidence="1">
    <location>
        <begin position="97"/>
        <end position="142"/>
    </location>
</feature>
<keyword evidence="1" id="KW-0175">Coiled coil</keyword>
<reference evidence="2 3" key="1">
    <citation type="journal article" date="2018" name="Sci. Data">
        <title>The draft genome sequence of cork oak.</title>
        <authorList>
            <person name="Ramos A.M."/>
            <person name="Usie A."/>
            <person name="Barbosa P."/>
            <person name="Barros P.M."/>
            <person name="Capote T."/>
            <person name="Chaves I."/>
            <person name="Simoes F."/>
            <person name="Abreu I."/>
            <person name="Carrasquinho I."/>
            <person name="Faro C."/>
            <person name="Guimaraes J.B."/>
            <person name="Mendonca D."/>
            <person name="Nobrega F."/>
            <person name="Rodrigues L."/>
            <person name="Saibo N.J.M."/>
            <person name="Varela M.C."/>
            <person name="Egas C."/>
            <person name="Matos J."/>
            <person name="Miguel C.M."/>
            <person name="Oliveira M.M."/>
            <person name="Ricardo C.P."/>
            <person name="Goncalves S."/>
        </authorList>
    </citation>
    <scope>NUCLEOTIDE SEQUENCE [LARGE SCALE GENOMIC DNA]</scope>
    <source>
        <strain evidence="3">cv. HL8</strain>
    </source>
</reference>
<comment type="caution">
    <text evidence="2">The sequence shown here is derived from an EMBL/GenBank/DDBJ whole genome shotgun (WGS) entry which is preliminary data.</text>
</comment>
<evidence type="ECO:0000256" key="1">
    <source>
        <dbReference type="SAM" id="Coils"/>
    </source>
</evidence>
<organism evidence="2 3">
    <name type="scientific">Quercus suber</name>
    <name type="common">Cork oak</name>
    <dbReference type="NCBI Taxonomy" id="58331"/>
    <lineage>
        <taxon>Eukaryota</taxon>
        <taxon>Viridiplantae</taxon>
        <taxon>Streptophyta</taxon>
        <taxon>Embryophyta</taxon>
        <taxon>Tracheophyta</taxon>
        <taxon>Spermatophyta</taxon>
        <taxon>Magnoliopsida</taxon>
        <taxon>eudicotyledons</taxon>
        <taxon>Gunneridae</taxon>
        <taxon>Pentapetalae</taxon>
        <taxon>rosids</taxon>
        <taxon>fabids</taxon>
        <taxon>Fagales</taxon>
        <taxon>Fagaceae</taxon>
        <taxon>Quercus</taxon>
    </lineage>
</organism>
<gene>
    <name evidence="2" type="primary">SGR6_6</name>
    <name evidence="2" type="ORF">CFP56_007551</name>
</gene>
<name>A0AAW0L5N8_QUESU</name>
<dbReference type="PANTHER" id="PTHR36402:SF1">
    <property type="entry name" value="EXPRESSED PROTEIN"/>
    <property type="match status" value="1"/>
</dbReference>
<dbReference type="PANTHER" id="PTHR36402">
    <property type="entry name" value="EXPRESSED PROTEIN"/>
    <property type="match status" value="1"/>
</dbReference>
<protein>
    <submittedName>
        <fullName evidence="2">Protein shoot gravitropism 6</fullName>
    </submittedName>
</protein>
<dbReference type="Gene3D" id="3.40.50.2000">
    <property type="entry name" value="Glycogen Phosphorylase B"/>
    <property type="match status" value="1"/>
</dbReference>
<evidence type="ECO:0000313" key="2">
    <source>
        <dbReference type="EMBL" id="KAK7846742.1"/>
    </source>
</evidence>
<dbReference type="Proteomes" id="UP000237347">
    <property type="component" value="Unassembled WGS sequence"/>
</dbReference>
<sequence>MATSRSLYRTTTQFSQTLRTFSTTTATATTTTKPSHHNHHQQNHKFLESHSYVGSWWNSDRPQDPKVAERRLALLRRNYAKQVKQVRKEYIREVELMRLEQQRKDEARREALRLANEEKKKLKAEAAKLRAHERELAEKEFRQTLLKERAEKLENWRMKETKREEKKKEKKELLHRKSSLWIDESELEKKILEAIIFPLWLLLLALALSACTTLDSVEPKVMVETQNHVRISSAEALGQMVGLIAWTKLKSALPRLVPTFLELYKKDHDIAFMATCSLHILLNASSLSENGSPLLDFSDSKEHSDFSMALKISVLLQVIPLQFPFEEAAGIPEGCDNLDKLPSIELGTSFFTSTGGNFLTPQSSCIISNLCLPWTSDIARKFHIPRISFHRGSCFCLLCFHHLRVHKAQEKISSESEYFILPCLPDHVEFTES</sequence>
<evidence type="ECO:0000313" key="3">
    <source>
        <dbReference type="Proteomes" id="UP000237347"/>
    </source>
</evidence>
<accession>A0AAW0L5N8</accession>